<evidence type="ECO:0000259" key="5">
    <source>
        <dbReference type="PROSITE" id="PS51898"/>
    </source>
</evidence>
<dbReference type="InterPro" id="IPR010998">
    <property type="entry name" value="Integrase_recombinase_N"/>
</dbReference>
<dbReference type="PANTHER" id="PTHR30349:SF81">
    <property type="entry name" value="TYROSINE RECOMBINASE XERC"/>
    <property type="match status" value="1"/>
</dbReference>
<evidence type="ECO:0000256" key="1">
    <source>
        <dbReference type="ARBA" id="ARBA00022908"/>
    </source>
</evidence>
<evidence type="ECO:0000256" key="3">
    <source>
        <dbReference type="ARBA" id="ARBA00023172"/>
    </source>
</evidence>
<keyword evidence="1" id="KW-0229">DNA integration</keyword>
<dbReference type="InterPro" id="IPR044068">
    <property type="entry name" value="CB"/>
</dbReference>
<protein>
    <submittedName>
        <fullName evidence="7">Tyrosine recombinase XerC</fullName>
    </submittedName>
</protein>
<dbReference type="PROSITE" id="PS51900">
    <property type="entry name" value="CB"/>
    <property type="match status" value="1"/>
</dbReference>
<dbReference type="InterPro" id="IPR013762">
    <property type="entry name" value="Integrase-like_cat_sf"/>
</dbReference>
<dbReference type="Gene3D" id="1.10.150.130">
    <property type="match status" value="1"/>
</dbReference>
<feature type="domain" description="Core-binding (CB)" evidence="6">
    <location>
        <begin position="19"/>
        <end position="112"/>
    </location>
</feature>
<feature type="domain" description="Tyr recombinase" evidence="5">
    <location>
        <begin position="136"/>
        <end position="324"/>
    </location>
</feature>
<dbReference type="PANTHER" id="PTHR30349">
    <property type="entry name" value="PHAGE INTEGRASE-RELATED"/>
    <property type="match status" value="1"/>
</dbReference>
<organism evidence="7 8">
    <name type="scientific">Sporomusa acidovorans (strain ATCC 49682 / DSM 3132 / Mol)</name>
    <dbReference type="NCBI Taxonomy" id="1123286"/>
    <lineage>
        <taxon>Bacteria</taxon>
        <taxon>Bacillati</taxon>
        <taxon>Bacillota</taxon>
        <taxon>Negativicutes</taxon>
        <taxon>Selenomonadales</taxon>
        <taxon>Sporomusaceae</taxon>
        <taxon>Sporomusa</taxon>
    </lineage>
</organism>
<dbReference type="Gene3D" id="1.10.443.10">
    <property type="entry name" value="Intergrase catalytic core"/>
    <property type="match status" value="1"/>
</dbReference>
<dbReference type="InterPro" id="IPR011010">
    <property type="entry name" value="DNA_brk_join_enz"/>
</dbReference>
<sequence>MIISSPEFQTVIIFHMKTSDFSRHLSGFLTKYLPGTLNVSNNTIASYRDTYKLFLTFWEKRYRIRPEKLSISIVTCDAILEFLDWLESERGCSISTRNQRLAALHSFFRHVQKESPDNLFEIQRILLIPMKKAPKPFIKFLTLDEVEILLSQPDIASKSGRRDLTLIALMYDSGARVQEIIDLQMKDIRLQEPSVVNLHGKGNKSRTVPIMKNTSILLRKYMDEQKCRSLQDYSTLFCNQQKQKLTRKGVAYILKKYVRSAYANPNFTRKDKITCHVLRHSRAAHMLQAGIPLIYIRDFLGHSSVTSTEIYARLNDEIKRKAIEEAYIDLNIPDYPSWQEDADLMDWLSNLV</sequence>
<evidence type="ECO:0000256" key="4">
    <source>
        <dbReference type="PROSITE-ProRule" id="PRU01248"/>
    </source>
</evidence>
<evidence type="ECO:0000259" key="6">
    <source>
        <dbReference type="PROSITE" id="PS51900"/>
    </source>
</evidence>
<dbReference type="Pfam" id="PF00589">
    <property type="entry name" value="Phage_integrase"/>
    <property type="match status" value="1"/>
</dbReference>
<keyword evidence="8" id="KW-1185">Reference proteome</keyword>
<dbReference type="SUPFAM" id="SSF56349">
    <property type="entry name" value="DNA breaking-rejoining enzymes"/>
    <property type="match status" value="1"/>
</dbReference>
<dbReference type="InterPro" id="IPR050090">
    <property type="entry name" value="Tyrosine_recombinase_XerCD"/>
</dbReference>
<dbReference type="EMBL" id="CP155571">
    <property type="protein sequence ID" value="XFO73339.1"/>
    <property type="molecule type" value="Genomic_DNA"/>
</dbReference>
<dbReference type="RefSeq" id="WP_346243102.1">
    <property type="nucleotide sequence ID" value="NZ_CP155571.1"/>
</dbReference>
<dbReference type="Proteomes" id="UP000216052">
    <property type="component" value="Chromosome"/>
</dbReference>
<dbReference type="PROSITE" id="PS51898">
    <property type="entry name" value="TYR_RECOMBINASE"/>
    <property type="match status" value="1"/>
</dbReference>
<dbReference type="Pfam" id="PF02899">
    <property type="entry name" value="Phage_int_SAM_1"/>
    <property type="match status" value="1"/>
</dbReference>
<evidence type="ECO:0000313" key="7">
    <source>
        <dbReference type="EMBL" id="XFO73339.1"/>
    </source>
</evidence>
<evidence type="ECO:0000256" key="2">
    <source>
        <dbReference type="ARBA" id="ARBA00023125"/>
    </source>
</evidence>
<keyword evidence="2 4" id="KW-0238">DNA-binding</keyword>
<gene>
    <name evidence="7" type="primary">xerC_9</name>
    <name evidence="7" type="ORF">SPACI_034250</name>
</gene>
<evidence type="ECO:0000313" key="8">
    <source>
        <dbReference type="Proteomes" id="UP000216052"/>
    </source>
</evidence>
<name>A0ABZ3J4P7_SPOA4</name>
<accession>A0ABZ3J4P7</accession>
<dbReference type="InterPro" id="IPR002104">
    <property type="entry name" value="Integrase_catalytic"/>
</dbReference>
<keyword evidence="3" id="KW-0233">DNA recombination</keyword>
<proteinExistence type="predicted"/>
<dbReference type="InterPro" id="IPR004107">
    <property type="entry name" value="Integrase_SAM-like_N"/>
</dbReference>
<reference evidence="7" key="1">
    <citation type="submission" date="2024-05" db="EMBL/GenBank/DDBJ databases">
        <title>Isolation and characterization of Sporomusa carbonis sp. nov., a carboxydotrophic hydrogenogen in the genus of Sporomusa isolated from a charcoal burning pile.</title>
        <authorList>
            <person name="Boeer T."/>
            <person name="Rosenbaum F."/>
            <person name="Eysell L."/>
            <person name="Mueller V."/>
            <person name="Daniel R."/>
            <person name="Poehlein A."/>
        </authorList>
    </citation>
    <scope>NUCLEOTIDE SEQUENCE [LARGE SCALE GENOMIC DNA]</scope>
    <source>
        <strain evidence="7">DSM 3132</strain>
    </source>
</reference>